<sequence length="91" mass="10457">MKQRLCGAVARELLGHIFYLCLTLIMAFLFCSNFPSICGTGCFLRFSSMTGPKTGSQFFRSNWLVWSRSSLVFKTFVKEVLHQLLSTCYRK</sequence>
<protein>
    <submittedName>
        <fullName evidence="2">Uncharacterized protein</fullName>
    </submittedName>
</protein>
<dbReference type="AlphaFoldDB" id="A0A2P2PFM4"/>
<proteinExistence type="predicted"/>
<keyword evidence="1" id="KW-0812">Transmembrane</keyword>
<evidence type="ECO:0000256" key="1">
    <source>
        <dbReference type="SAM" id="Phobius"/>
    </source>
</evidence>
<keyword evidence="1" id="KW-1133">Transmembrane helix</keyword>
<organism evidence="2">
    <name type="scientific">Rhizophora mucronata</name>
    <name type="common">Asiatic mangrove</name>
    <dbReference type="NCBI Taxonomy" id="61149"/>
    <lineage>
        <taxon>Eukaryota</taxon>
        <taxon>Viridiplantae</taxon>
        <taxon>Streptophyta</taxon>
        <taxon>Embryophyta</taxon>
        <taxon>Tracheophyta</taxon>
        <taxon>Spermatophyta</taxon>
        <taxon>Magnoliopsida</taxon>
        <taxon>eudicotyledons</taxon>
        <taxon>Gunneridae</taxon>
        <taxon>Pentapetalae</taxon>
        <taxon>rosids</taxon>
        <taxon>fabids</taxon>
        <taxon>Malpighiales</taxon>
        <taxon>Rhizophoraceae</taxon>
        <taxon>Rhizophora</taxon>
    </lineage>
</organism>
<reference evidence="2" key="1">
    <citation type="submission" date="2018-02" db="EMBL/GenBank/DDBJ databases">
        <title>Rhizophora mucronata_Transcriptome.</title>
        <authorList>
            <person name="Meera S.P."/>
            <person name="Sreeshan A."/>
            <person name="Augustine A."/>
        </authorList>
    </citation>
    <scope>NUCLEOTIDE SEQUENCE</scope>
    <source>
        <tissue evidence="2">Leaf</tissue>
    </source>
</reference>
<accession>A0A2P2PFM4</accession>
<feature type="transmembrane region" description="Helical" evidence="1">
    <location>
        <begin position="12"/>
        <end position="30"/>
    </location>
</feature>
<dbReference type="EMBL" id="GGEC01072985">
    <property type="protein sequence ID" value="MBX53469.1"/>
    <property type="molecule type" value="Transcribed_RNA"/>
</dbReference>
<name>A0A2P2PFM4_RHIMU</name>
<evidence type="ECO:0000313" key="2">
    <source>
        <dbReference type="EMBL" id="MBX53469.1"/>
    </source>
</evidence>
<keyword evidence="1" id="KW-0472">Membrane</keyword>